<keyword evidence="9" id="KW-0576">Peroxisome</keyword>
<feature type="region of interest" description="Disordered" evidence="11">
    <location>
        <begin position="499"/>
        <end position="518"/>
    </location>
</feature>
<dbReference type="InterPro" id="IPR023395">
    <property type="entry name" value="MCP_dom_sf"/>
</dbReference>
<feature type="repeat" description="Solcar" evidence="10">
    <location>
        <begin position="652"/>
        <end position="750"/>
    </location>
</feature>
<dbReference type="Gene3D" id="3.90.245.10">
    <property type="entry name" value="Ribonucleoside hydrolase-like"/>
    <property type="match status" value="1"/>
</dbReference>
<name>W3VQC7_MOEAP</name>
<keyword evidence="5 10" id="KW-0812">Transmembrane</keyword>
<evidence type="ECO:0000256" key="12">
    <source>
        <dbReference type="SAM" id="Phobius"/>
    </source>
</evidence>
<dbReference type="GO" id="GO:0051724">
    <property type="term" value="F:NAD transmembrane transporter activity"/>
    <property type="evidence" value="ECO:0007669"/>
    <property type="project" value="TreeGrafter"/>
</dbReference>
<protein>
    <recommendedName>
        <fullName evidence="13">Inosine/uridine-preferring nucleoside hydrolase domain-containing protein</fullName>
    </recommendedName>
</protein>
<keyword evidence="6" id="KW-0677">Repeat</keyword>
<feature type="region of interest" description="Disordered" evidence="11">
    <location>
        <begin position="1"/>
        <end position="24"/>
    </location>
</feature>
<dbReference type="FunFam" id="1.50.40.10:FF:000152">
    <property type="entry name" value="Mitochondrial carrier domain-containing protein"/>
    <property type="match status" value="1"/>
</dbReference>
<proteinExistence type="inferred from homology"/>
<evidence type="ECO:0000256" key="1">
    <source>
        <dbReference type="ARBA" id="ARBA00004585"/>
    </source>
</evidence>
<feature type="repeat" description="Solcar" evidence="10">
    <location>
        <begin position="770"/>
        <end position="852"/>
    </location>
</feature>
<evidence type="ECO:0000256" key="10">
    <source>
        <dbReference type="PROSITE-ProRule" id="PRU00282"/>
    </source>
</evidence>
<feature type="domain" description="Inosine/uridine-preferring nucleoside hydrolase" evidence="13">
    <location>
        <begin position="62"/>
        <end position="411"/>
    </location>
</feature>
<evidence type="ECO:0000256" key="7">
    <source>
        <dbReference type="ARBA" id="ARBA00022989"/>
    </source>
</evidence>
<dbReference type="GO" id="GO:0044610">
    <property type="term" value="F:FMN transmembrane transporter activity"/>
    <property type="evidence" value="ECO:0007669"/>
    <property type="project" value="TreeGrafter"/>
</dbReference>
<evidence type="ECO:0000259" key="13">
    <source>
        <dbReference type="Pfam" id="PF01156"/>
    </source>
</evidence>
<dbReference type="InterPro" id="IPR018108">
    <property type="entry name" value="MCP_transmembrane"/>
</dbReference>
<dbReference type="SUPFAM" id="SSF103506">
    <property type="entry name" value="Mitochondrial carrier"/>
    <property type="match status" value="1"/>
</dbReference>
<dbReference type="EMBL" id="AWNI01000009">
    <property type="protein sequence ID" value="ETS62991.1"/>
    <property type="molecule type" value="Genomic_DNA"/>
</dbReference>
<dbReference type="GO" id="GO:0015217">
    <property type="term" value="F:ADP transmembrane transporter activity"/>
    <property type="evidence" value="ECO:0007669"/>
    <property type="project" value="TreeGrafter"/>
</dbReference>
<dbReference type="Pfam" id="PF01156">
    <property type="entry name" value="IU_nuc_hydro"/>
    <property type="match status" value="1"/>
</dbReference>
<dbReference type="Pfam" id="PF00153">
    <property type="entry name" value="Mito_carr"/>
    <property type="match status" value="3"/>
</dbReference>
<evidence type="ECO:0000256" key="11">
    <source>
        <dbReference type="SAM" id="MobiDB-lite"/>
    </source>
</evidence>
<dbReference type="Gene3D" id="1.50.40.10">
    <property type="entry name" value="Mitochondrial carrier domain"/>
    <property type="match status" value="2"/>
</dbReference>
<dbReference type="SUPFAM" id="SSF53590">
    <property type="entry name" value="Nucleoside hydrolase"/>
    <property type="match status" value="1"/>
</dbReference>
<dbReference type="GO" id="GO:0015230">
    <property type="term" value="F:FAD transmembrane transporter activity"/>
    <property type="evidence" value="ECO:0007669"/>
    <property type="project" value="TreeGrafter"/>
</dbReference>
<dbReference type="HOGENOM" id="CLU_330410_0_0_1"/>
<accession>W3VQC7</accession>
<comment type="similarity">
    <text evidence="3">Belongs to the IUNH family.</text>
</comment>
<evidence type="ECO:0000256" key="4">
    <source>
        <dbReference type="ARBA" id="ARBA00022448"/>
    </source>
</evidence>
<dbReference type="PANTHER" id="PTHR45939">
    <property type="entry name" value="PEROXISOMAL MEMBRANE PROTEIN PMP34-RELATED"/>
    <property type="match status" value="1"/>
</dbReference>
<dbReference type="InterPro" id="IPR036452">
    <property type="entry name" value="Ribo_hydro-like"/>
</dbReference>
<dbReference type="GO" id="GO:0016799">
    <property type="term" value="F:hydrolase activity, hydrolyzing N-glycosyl compounds"/>
    <property type="evidence" value="ECO:0007669"/>
    <property type="project" value="InterPro"/>
</dbReference>
<evidence type="ECO:0000313" key="15">
    <source>
        <dbReference type="Proteomes" id="UP000019462"/>
    </source>
</evidence>
<sequence length="868" mass="93767">MLRASPSIPLQRTSQQLGHRTHRRLPSPRINRLHLAVQADFLRSPVPVQSHRRPIMTAPIPLIIDTDPGVDDVLAILLALASPDEVSVKALTLTFGNTTLDHAYANVLRTGATLHRHLADPSTPDAVKARYRSFHADAEPIVVASGSTQPLEGKMFTASYFHGRDGLSGVHWLPNDPFPVPEKAPAPLSPTDKHATDVILDVIRAHLPHTVRIAALGPLTNLAAAFRKDPYTFAKVGAITVMGGAFDVPGNTSPVAEFNWYADPYSVRVLIDEAPRHAALGGKRLPIQVLGLDITSHHTVPYSRLVKATYETPSDVPEGASHLERFVGTFLTHPRAFTNNMVAPEEFHPDKHDLFQAHDPLAVAHAIFCPMPGADSAAQTNHGWKHSERRFQIETSGELTRGFCVVDRRFVGANSSRKAGHNRAEDADEGINGLHVIENPDIPVHKLAQPDKPVTSNEPEVGLVDEVTETPGTQWFAQMFLERIGVLADASERVRLGREPEKAVPTFSEPGPQRYLERHPPRNTILLRTTSFSDFSAMSDDSFIHACAGGVGGMVAMTATYPLVGISTRAAVESSKNPEEPMVKAALKILQQEGVSGLYAGLSSSLIGIGVTNFVYYFFFEKCRESILKSKAKVAAAAATSATATIVNGGALTTFESILAGLIAGTATTVSTNPIWIVNTRQTVRVGSADPKADPKAAAAAVKRLGFLQTMQKIVREEGPLALWKGLGPALVLVINPVLQYTAFEQLKNWVVKSRLARANGGKVSLSDWDFFWLGALSKLFATGLTYPQIVIKSRQHAGASKGASTNIWTAMTEIVQREGIAGLYRGIASKLLQSVLTAAILFASKERVFNITKALIAPVAAAAPVKN</sequence>
<dbReference type="PANTHER" id="PTHR45939:SF5">
    <property type="entry name" value="PEROXISOMAL MEMBRANE PROTEIN PMP34"/>
    <property type="match status" value="1"/>
</dbReference>
<evidence type="ECO:0000256" key="5">
    <source>
        <dbReference type="ARBA" id="ARBA00022692"/>
    </source>
</evidence>
<keyword evidence="4" id="KW-0813">Transport</keyword>
<dbReference type="AlphaFoldDB" id="W3VQC7"/>
<comment type="caution">
    <text evidence="14">The sequence shown here is derived from an EMBL/GenBank/DDBJ whole genome shotgun (WGS) entry which is preliminary data.</text>
</comment>
<dbReference type="InterPro" id="IPR052217">
    <property type="entry name" value="Mito/Peroxisomal_Carrier"/>
</dbReference>
<evidence type="ECO:0000256" key="9">
    <source>
        <dbReference type="ARBA" id="ARBA00023140"/>
    </source>
</evidence>
<dbReference type="GO" id="GO:0005778">
    <property type="term" value="C:peroxisomal membrane"/>
    <property type="evidence" value="ECO:0007669"/>
    <property type="project" value="UniProtKB-SubCell"/>
</dbReference>
<reference evidence="14 15" key="1">
    <citation type="journal article" date="2014" name="Genome Announc.">
        <title>Genome sequence of the basidiomycetous fungus Pseudozyma aphidis DSM70725, an efficient producer of biosurfactant mannosylerythritol lipids.</title>
        <authorList>
            <person name="Lorenz S."/>
            <person name="Guenther M."/>
            <person name="Grumaz C."/>
            <person name="Rupp S."/>
            <person name="Zibek S."/>
            <person name="Sohn K."/>
        </authorList>
    </citation>
    <scope>NUCLEOTIDE SEQUENCE [LARGE SCALE GENOMIC DNA]</scope>
    <source>
        <strain evidence="15">ATCC 32657 / CBS 517.83 / DSM 70725 / JCM 10318 / NBRC 10182 / NRRL Y-7954 / St-0401</strain>
    </source>
</reference>
<keyword evidence="8 10" id="KW-0472">Membrane</keyword>
<evidence type="ECO:0000256" key="8">
    <source>
        <dbReference type="ARBA" id="ARBA00023136"/>
    </source>
</evidence>
<feature type="compositionally biased region" description="Polar residues" evidence="11">
    <location>
        <begin position="8"/>
        <end position="18"/>
    </location>
</feature>
<feature type="transmembrane region" description="Helical" evidence="12">
    <location>
        <begin position="598"/>
        <end position="619"/>
    </location>
</feature>
<feature type="repeat" description="Solcar" evidence="10">
    <location>
        <begin position="540"/>
        <end position="626"/>
    </location>
</feature>
<dbReference type="OrthoDB" id="5783963at2759"/>
<comment type="similarity">
    <text evidence="2">Belongs to the mitochondrial carrier (TC 2.A.29) family.</text>
</comment>
<dbReference type="GO" id="GO:0015228">
    <property type="term" value="F:coenzyme A transmembrane transporter activity"/>
    <property type="evidence" value="ECO:0007669"/>
    <property type="project" value="TreeGrafter"/>
</dbReference>
<evidence type="ECO:0000313" key="14">
    <source>
        <dbReference type="EMBL" id="ETS62991.1"/>
    </source>
</evidence>
<evidence type="ECO:0000256" key="6">
    <source>
        <dbReference type="ARBA" id="ARBA00022737"/>
    </source>
</evidence>
<comment type="subcellular location">
    <subcellularLocation>
        <location evidence="1">Peroxisome membrane</location>
        <topology evidence="1">Multi-pass membrane protein</topology>
    </subcellularLocation>
</comment>
<evidence type="ECO:0000256" key="3">
    <source>
        <dbReference type="ARBA" id="ARBA00009176"/>
    </source>
</evidence>
<dbReference type="GO" id="GO:0080122">
    <property type="term" value="F:AMP transmembrane transporter activity"/>
    <property type="evidence" value="ECO:0007669"/>
    <property type="project" value="TreeGrafter"/>
</dbReference>
<dbReference type="Proteomes" id="UP000019462">
    <property type="component" value="Unassembled WGS sequence"/>
</dbReference>
<evidence type="ECO:0000256" key="2">
    <source>
        <dbReference type="ARBA" id="ARBA00006375"/>
    </source>
</evidence>
<dbReference type="PROSITE" id="PS50920">
    <property type="entry name" value="SOLCAR"/>
    <property type="match status" value="3"/>
</dbReference>
<organism evidence="14 15">
    <name type="scientific">Moesziomyces aphidis</name>
    <name type="common">Pseudozyma aphidis</name>
    <dbReference type="NCBI Taxonomy" id="84754"/>
    <lineage>
        <taxon>Eukaryota</taxon>
        <taxon>Fungi</taxon>
        <taxon>Dikarya</taxon>
        <taxon>Basidiomycota</taxon>
        <taxon>Ustilaginomycotina</taxon>
        <taxon>Ustilaginomycetes</taxon>
        <taxon>Ustilaginales</taxon>
        <taxon>Ustilaginaceae</taxon>
        <taxon>Moesziomyces</taxon>
    </lineage>
</organism>
<dbReference type="GO" id="GO:0005347">
    <property type="term" value="F:ATP transmembrane transporter activity"/>
    <property type="evidence" value="ECO:0007669"/>
    <property type="project" value="TreeGrafter"/>
</dbReference>
<gene>
    <name evidence="14" type="ORF">PaG_02761</name>
</gene>
<dbReference type="InterPro" id="IPR001910">
    <property type="entry name" value="Inosine/uridine_hydrolase_dom"/>
</dbReference>
<keyword evidence="15" id="KW-1185">Reference proteome</keyword>
<keyword evidence="7 12" id="KW-1133">Transmembrane helix</keyword>